<accession>A0ABZ0IHB9</accession>
<keyword evidence="12" id="KW-1185">Reference proteome</keyword>
<dbReference type="RefSeq" id="WP_407328258.1">
    <property type="nucleotide sequence ID" value="NZ_CP136865.1"/>
</dbReference>
<evidence type="ECO:0000256" key="7">
    <source>
        <dbReference type="ARBA" id="ARBA00048558"/>
    </source>
</evidence>
<sequence length="319" mass="33618">MSSLRLAFAGTPDFAAIHLEALIHSNHELLAVLTQPDRPAGRGKKDRPSPVKVLAESHNLTLMQPASLRSPEAITAIDELQLDALIVVAYGLILPQAVLDLPRYGCLNVHGSLLPRWRGAAPIQRAIEAGDSESGVTIMLMDAGLDTGPMLAKGPCPITSQTSSADLYEELAGIGPPLLLNVLEDLPEQLSAATIQNEGEANYAAKITKDEALIDWSEPAAVIARRIRAFKPAPGCYAFLEGQRLKIWSAQSAASSSGSVPGTILSSTEHGITVRCGEGAVVLKTLQMAGSKAMQAQDLLRGNSALFASGNRFSAEGGL</sequence>
<dbReference type="CDD" id="cd08646">
    <property type="entry name" value="FMT_core_Met-tRNA-FMT_N"/>
    <property type="match status" value="1"/>
</dbReference>
<dbReference type="InterPro" id="IPR011034">
    <property type="entry name" value="Formyl_transferase-like_C_sf"/>
</dbReference>
<name>A0ABZ0IHB9_9GAMM</name>
<dbReference type="InterPro" id="IPR001555">
    <property type="entry name" value="GART_AS"/>
</dbReference>
<proteinExistence type="inferred from homology"/>
<evidence type="ECO:0000256" key="5">
    <source>
        <dbReference type="ARBA" id="ARBA00022679"/>
    </source>
</evidence>
<reference evidence="11 12" key="1">
    <citation type="submission" date="2023-10" db="EMBL/GenBank/DDBJ databases">
        <title>Two novel species belonging to the OM43/NOR5 clade.</title>
        <authorList>
            <person name="Park M."/>
        </authorList>
    </citation>
    <scope>NUCLEOTIDE SEQUENCE [LARGE SCALE GENOMIC DNA]</scope>
    <source>
        <strain evidence="11 12">IMCC45268</strain>
    </source>
</reference>
<dbReference type="InterPro" id="IPR005794">
    <property type="entry name" value="Fmt"/>
</dbReference>
<feature type="domain" description="Formyl transferase N-terminal" evidence="9">
    <location>
        <begin position="6"/>
        <end position="182"/>
    </location>
</feature>
<keyword evidence="6 8" id="KW-0648">Protein biosynthesis</keyword>
<organism evidence="11 12">
    <name type="scientific">Congregibacter brevis</name>
    <dbReference type="NCBI Taxonomy" id="3081201"/>
    <lineage>
        <taxon>Bacteria</taxon>
        <taxon>Pseudomonadati</taxon>
        <taxon>Pseudomonadota</taxon>
        <taxon>Gammaproteobacteria</taxon>
        <taxon>Cellvibrionales</taxon>
        <taxon>Halieaceae</taxon>
        <taxon>Congregibacter</taxon>
    </lineage>
</organism>
<keyword evidence="5 8" id="KW-0808">Transferase</keyword>
<comment type="similarity">
    <text evidence="2 8">Belongs to the Fmt family.</text>
</comment>
<dbReference type="Pfam" id="PF02911">
    <property type="entry name" value="Formyl_trans_C"/>
    <property type="match status" value="1"/>
</dbReference>
<dbReference type="CDD" id="cd08704">
    <property type="entry name" value="Met_tRNA_FMT_C"/>
    <property type="match status" value="1"/>
</dbReference>
<evidence type="ECO:0000259" key="9">
    <source>
        <dbReference type="Pfam" id="PF00551"/>
    </source>
</evidence>
<evidence type="ECO:0000256" key="6">
    <source>
        <dbReference type="ARBA" id="ARBA00022917"/>
    </source>
</evidence>
<evidence type="ECO:0000256" key="1">
    <source>
        <dbReference type="ARBA" id="ARBA00002606"/>
    </source>
</evidence>
<dbReference type="Gene3D" id="3.40.50.170">
    <property type="entry name" value="Formyl transferase, N-terminal domain"/>
    <property type="match status" value="1"/>
</dbReference>
<dbReference type="EMBL" id="CP136865">
    <property type="protein sequence ID" value="WOJ97426.1"/>
    <property type="molecule type" value="Genomic_DNA"/>
</dbReference>
<comment type="function">
    <text evidence="1 8">Attaches a formyl group to the free amino group of methionyl-tRNA(fMet). The formyl group appears to play a dual role in the initiator identity of N-formylmethionyl-tRNA by promoting its recognition by IF2 and preventing the misappropriation of this tRNA by the elongation apparatus.</text>
</comment>
<dbReference type="SUPFAM" id="SSF50486">
    <property type="entry name" value="FMT C-terminal domain-like"/>
    <property type="match status" value="1"/>
</dbReference>
<dbReference type="SUPFAM" id="SSF53328">
    <property type="entry name" value="Formyltransferase"/>
    <property type="match status" value="1"/>
</dbReference>
<evidence type="ECO:0000256" key="2">
    <source>
        <dbReference type="ARBA" id="ARBA00010699"/>
    </source>
</evidence>
<evidence type="ECO:0000256" key="3">
    <source>
        <dbReference type="ARBA" id="ARBA00012261"/>
    </source>
</evidence>
<dbReference type="Gene3D" id="3.10.25.10">
    <property type="entry name" value="Formyl transferase, C-terminal domain"/>
    <property type="match status" value="1"/>
</dbReference>
<evidence type="ECO:0000313" key="12">
    <source>
        <dbReference type="Proteomes" id="UP001626549"/>
    </source>
</evidence>
<evidence type="ECO:0000259" key="10">
    <source>
        <dbReference type="Pfam" id="PF02911"/>
    </source>
</evidence>
<dbReference type="Pfam" id="PF00551">
    <property type="entry name" value="Formyl_trans_N"/>
    <property type="match status" value="1"/>
</dbReference>
<dbReference type="HAMAP" id="MF_00182">
    <property type="entry name" value="Formyl_trans"/>
    <property type="match status" value="1"/>
</dbReference>
<dbReference type="PROSITE" id="PS00373">
    <property type="entry name" value="GART"/>
    <property type="match status" value="1"/>
</dbReference>
<dbReference type="Proteomes" id="UP001626549">
    <property type="component" value="Chromosome"/>
</dbReference>
<dbReference type="PANTHER" id="PTHR11138:SF5">
    <property type="entry name" value="METHIONYL-TRNA FORMYLTRANSFERASE, MITOCHONDRIAL"/>
    <property type="match status" value="1"/>
</dbReference>
<dbReference type="InterPro" id="IPR002376">
    <property type="entry name" value="Formyl_transf_N"/>
</dbReference>
<dbReference type="InterPro" id="IPR044135">
    <property type="entry name" value="Met-tRNA-FMT_C"/>
</dbReference>
<dbReference type="GO" id="GO:0004479">
    <property type="term" value="F:methionyl-tRNA formyltransferase activity"/>
    <property type="evidence" value="ECO:0007669"/>
    <property type="project" value="UniProtKB-EC"/>
</dbReference>
<evidence type="ECO:0000256" key="4">
    <source>
        <dbReference type="ARBA" id="ARBA00016014"/>
    </source>
</evidence>
<comment type="catalytic activity">
    <reaction evidence="7 8">
        <text>L-methionyl-tRNA(fMet) + (6R)-10-formyltetrahydrofolate = N-formyl-L-methionyl-tRNA(fMet) + (6S)-5,6,7,8-tetrahydrofolate + H(+)</text>
        <dbReference type="Rhea" id="RHEA:24380"/>
        <dbReference type="Rhea" id="RHEA-COMP:9952"/>
        <dbReference type="Rhea" id="RHEA-COMP:9953"/>
        <dbReference type="ChEBI" id="CHEBI:15378"/>
        <dbReference type="ChEBI" id="CHEBI:57453"/>
        <dbReference type="ChEBI" id="CHEBI:78530"/>
        <dbReference type="ChEBI" id="CHEBI:78844"/>
        <dbReference type="ChEBI" id="CHEBI:195366"/>
        <dbReference type="EC" id="2.1.2.9"/>
    </reaction>
</comment>
<dbReference type="EC" id="2.1.2.9" evidence="3 8"/>
<evidence type="ECO:0000256" key="8">
    <source>
        <dbReference type="HAMAP-Rule" id="MF_00182"/>
    </source>
</evidence>
<evidence type="ECO:0000313" key="11">
    <source>
        <dbReference type="EMBL" id="WOJ97426.1"/>
    </source>
</evidence>
<dbReference type="InterPro" id="IPR005793">
    <property type="entry name" value="Formyl_trans_C"/>
</dbReference>
<dbReference type="InterPro" id="IPR036477">
    <property type="entry name" value="Formyl_transf_N_sf"/>
</dbReference>
<dbReference type="PANTHER" id="PTHR11138">
    <property type="entry name" value="METHIONYL-TRNA FORMYLTRANSFERASE"/>
    <property type="match status" value="1"/>
</dbReference>
<dbReference type="InterPro" id="IPR037022">
    <property type="entry name" value="Formyl_trans_C_sf"/>
</dbReference>
<gene>
    <name evidence="8 11" type="primary">fmt</name>
    <name evidence="11" type="ORF">R0137_02365</name>
</gene>
<feature type="domain" description="Formyl transferase C-terminal" evidence="10">
    <location>
        <begin position="206"/>
        <end position="303"/>
    </location>
</feature>
<dbReference type="InterPro" id="IPR041711">
    <property type="entry name" value="Met-tRNA-FMT_N"/>
</dbReference>
<feature type="binding site" evidence="8">
    <location>
        <begin position="112"/>
        <end position="115"/>
    </location>
    <ligand>
        <name>(6S)-5,6,7,8-tetrahydrofolate</name>
        <dbReference type="ChEBI" id="CHEBI:57453"/>
    </ligand>
</feature>
<protein>
    <recommendedName>
        <fullName evidence="4 8">Methionyl-tRNA formyltransferase</fullName>
        <ecNumber evidence="3 8">2.1.2.9</ecNumber>
    </recommendedName>
</protein>
<dbReference type="NCBIfam" id="TIGR00460">
    <property type="entry name" value="fmt"/>
    <property type="match status" value="1"/>
</dbReference>